<sequence length="168" mass="18740">MHNHMVVSHPSTVTTRPGFYMALLCYSIATVAGAMLIVAVLFTINELFDLGFIPQDHYDNFSLNRWDTLGYIVIAPIIETYLLALIIKLGLKAGLTPLKVGIANTLLWAILHSLINPTSFLGSLWNFSVFSYGYLHWLSDSFKQAYLAALVPHVVLNSTIIILYFSFG</sequence>
<dbReference type="EMBL" id="CP031769">
    <property type="protein sequence ID" value="AXR06338.1"/>
    <property type="molecule type" value="Genomic_DNA"/>
</dbReference>
<gene>
    <name evidence="2" type="ORF">D0Y50_08150</name>
</gene>
<feature type="transmembrane region" description="Helical" evidence="1">
    <location>
        <begin position="20"/>
        <end position="44"/>
    </location>
</feature>
<keyword evidence="1" id="KW-0472">Membrane</keyword>
<organism evidence="2 3">
    <name type="scientific">Salinimonas sediminis</name>
    <dbReference type="NCBI Taxonomy" id="2303538"/>
    <lineage>
        <taxon>Bacteria</taxon>
        <taxon>Pseudomonadati</taxon>
        <taxon>Pseudomonadota</taxon>
        <taxon>Gammaproteobacteria</taxon>
        <taxon>Alteromonadales</taxon>
        <taxon>Alteromonadaceae</taxon>
        <taxon>Alteromonas/Salinimonas group</taxon>
        <taxon>Salinimonas</taxon>
    </lineage>
</organism>
<keyword evidence="1" id="KW-1133">Transmembrane helix</keyword>
<name>A0A346NLD1_9ALTE</name>
<dbReference type="KEGG" id="salm:D0Y50_08150"/>
<feature type="transmembrane region" description="Helical" evidence="1">
    <location>
        <begin position="103"/>
        <end position="125"/>
    </location>
</feature>
<accession>A0A346NLD1</accession>
<dbReference type="Proteomes" id="UP000262073">
    <property type="component" value="Chromosome"/>
</dbReference>
<dbReference type="RefSeq" id="WP_117316381.1">
    <property type="nucleotide sequence ID" value="NZ_CP031769.1"/>
</dbReference>
<evidence type="ECO:0008006" key="4">
    <source>
        <dbReference type="Google" id="ProtNLM"/>
    </source>
</evidence>
<protein>
    <recommendedName>
        <fullName evidence="4">CPBP family intramembrane metalloprotease</fullName>
    </recommendedName>
</protein>
<evidence type="ECO:0000313" key="3">
    <source>
        <dbReference type="Proteomes" id="UP000262073"/>
    </source>
</evidence>
<feature type="transmembrane region" description="Helical" evidence="1">
    <location>
        <begin position="145"/>
        <end position="167"/>
    </location>
</feature>
<evidence type="ECO:0000313" key="2">
    <source>
        <dbReference type="EMBL" id="AXR06338.1"/>
    </source>
</evidence>
<feature type="transmembrane region" description="Helical" evidence="1">
    <location>
        <begin position="69"/>
        <end position="91"/>
    </location>
</feature>
<keyword evidence="1" id="KW-0812">Transmembrane</keyword>
<reference evidence="2 3" key="1">
    <citation type="submission" date="2018-08" db="EMBL/GenBank/DDBJ databases">
        <title>Salinimonas sediminis sp. nov., a piezophilic bacterium isolated from a deep-sea sediment sample from the New Britain Trench.</title>
        <authorList>
            <person name="Cao J."/>
        </authorList>
    </citation>
    <scope>NUCLEOTIDE SEQUENCE [LARGE SCALE GENOMIC DNA]</scope>
    <source>
        <strain evidence="2 3">N102</strain>
    </source>
</reference>
<dbReference type="AlphaFoldDB" id="A0A346NLD1"/>
<proteinExistence type="predicted"/>
<evidence type="ECO:0000256" key="1">
    <source>
        <dbReference type="SAM" id="Phobius"/>
    </source>
</evidence>
<keyword evidence="3" id="KW-1185">Reference proteome</keyword>